<dbReference type="Proteomes" id="UP000789759">
    <property type="component" value="Unassembled WGS sequence"/>
</dbReference>
<reference evidence="2" key="1">
    <citation type="submission" date="2021-06" db="EMBL/GenBank/DDBJ databases">
        <authorList>
            <person name="Kallberg Y."/>
            <person name="Tangrot J."/>
            <person name="Rosling A."/>
        </authorList>
    </citation>
    <scope>NUCLEOTIDE SEQUENCE</scope>
    <source>
        <strain evidence="2">FL966</strain>
    </source>
</reference>
<comment type="caution">
    <text evidence="2">The sequence shown here is derived from an EMBL/GenBank/DDBJ whole genome shotgun (WGS) entry which is preliminary data.</text>
</comment>
<feature type="region of interest" description="Disordered" evidence="1">
    <location>
        <begin position="1"/>
        <end position="98"/>
    </location>
</feature>
<evidence type="ECO:0000256" key="1">
    <source>
        <dbReference type="SAM" id="MobiDB-lite"/>
    </source>
</evidence>
<gene>
    <name evidence="2" type="ORF">CPELLU_LOCUS7567</name>
</gene>
<keyword evidence="3" id="KW-1185">Reference proteome</keyword>
<feature type="compositionally biased region" description="Polar residues" evidence="1">
    <location>
        <begin position="51"/>
        <end position="62"/>
    </location>
</feature>
<organism evidence="2 3">
    <name type="scientific">Cetraspora pellucida</name>
    <dbReference type="NCBI Taxonomy" id="1433469"/>
    <lineage>
        <taxon>Eukaryota</taxon>
        <taxon>Fungi</taxon>
        <taxon>Fungi incertae sedis</taxon>
        <taxon>Mucoromycota</taxon>
        <taxon>Glomeromycotina</taxon>
        <taxon>Glomeromycetes</taxon>
        <taxon>Diversisporales</taxon>
        <taxon>Gigasporaceae</taxon>
        <taxon>Cetraspora</taxon>
    </lineage>
</organism>
<dbReference type="EMBL" id="CAJVQA010005113">
    <property type="protein sequence ID" value="CAG8613453.1"/>
    <property type="molecule type" value="Genomic_DNA"/>
</dbReference>
<feature type="compositionally biased region" description="Polar residues" evidence="1">
    <location>
        <begin position="76"/>
        <end position="96"/>
    </location>
</feature>
<dbReference type="AlphaFoldDB" id="A0A9N9GMY5"/>
<evidence type="ECO:0000313" key="3">
    <source>
        <dbReference type="Proteomes" id="UP000789759"/>
    </source>
</evidence>
<evidence type="ECO:0000313" key="2">
    <source>
        <dbReference type="EMBL" id="CAG8613453.1"/>
    </source>
</evidence>
<feature type="compositionally biased region" description="Basic and acidic residues" evidence="1">
    <location>
        <begin position="63"/>
        <end position="74"/>
    </location>
</feature>
<accession>A0A9N9GMY5</accession>
<proteinExistence type="predicted"/>
<name>A0A9N9GMY5_9GLOM</name>
<protein>
    <submittedName>
        <fullName evidence="2">10923_t:CDS:1</fullName>
    </submittedName>
</protein>
<sequence>MKKEAGLSKTSNQNEIEHKYLPKNQLTSSKPQAKRKPKPYRSYQNVVKFDTPSQPLIVLSNTEQEHIDQGKEDTVDSSSQPSNAENTVTTLSSPEQRQLAEPAFSEGYYNNYYFIGNDHIEFLSPHGSCLVSITDFGLLDTYSEGRQFMELEGNSNVMDNMDVEDRLISH</sequence>